<keyword evidence="3" id="KW-1185">Reference proteome</keyword>
<gene>
    <name evidence="2" type="ORF">BpHYR1_021915</name>
</gene>
<keyword evidence="1" id="KW-1133">Transmembrane helix</keyword>
<comment type="caution">
    <text evidence="2">The sequence shown here is derived from an EMBL/GenBank/DDBJ whole genome shotgun (WGS) entry which is preliminary data.</text>
</comment>
<proteinExistence type="predicted"/>
<keyword evidence="1" id="KW-0812">Transmembrane</keyword>
<sequence length="210" mass="24673">MLAFLPNLSIVSCLQLTRFLIFFFLVGIELAYGLLGFTFHITSAAILVMAIFTISYPDKAILFFMFFQFISYVEQHGYSLLISIILDIVAVLFNWGLTEYKTWRFYFILVVAFLMLFYKIYYALAQIQKGKELNNEPSLPIDVDNLFNISTNNANHSSIDRGYSNKRSDNRCNRNYWNYRDNWNYWSCKYSINEIFAFPQKKISQNGMSL</sequence>
<dbReference type="AlphaFoldDB" id="A0A3M7PLA2"/>
<feature type="transmembrane region" description="Helical" evidence="1">
    <location>
        <begin position="34"/>
        <end position="56"/>
    </location>
</feature>
<protein>
    <submittedName>
        <fullName evidence="2">Uncharacterized protein</fullName>
    </submittedName>
</protein>
<feature type="transmembrane region" description="Helical" evidence="1">
    <location>
        <begin position="7"/>
        <end position="28"/>
    </location>
</feature>
<dbReference type="OrthoDB" id="10593515at2759"/>
<organism evidence="2 3">
    <name type="scientific">Brachionus plicatilis</name>
    <name type="common">Marine rotifer</name>
    <name type="synonym">Brachionus muelleri</name>
    <dbReference type="NCBI Taxonomy" id="10195"/>
    <lineage>
        <taxon>Eukaryota</taxon>
        <taxon>Metazoa</taxon>
        <taxon>Spiralia</taxon>
        <taxon>Gnathifera</taxon>
        <taxon>Rotifera</taxon>
        <taxon>Eurotatoria</taxon>
        <taxon>Monogononta</taxon>
        <taxon>Pseudotrocha</taxon>
        <taxon>Ploima</taxon>
        <taxon>Brachionidae</taxon>
        <taxon>Brachionus</taxon>
    </lineage>
</organism>
<evidence type="ECO:0000313" key="3">
    <source>
        <dbReference type="Proteomes" id="UP000276133"/>
    </source>
</evidence>
<accession>A0A3M7PLA2</accession>
<feature type="transmembrane region" description="Helical" evidence="1">
    <location>
        <begin position="103"/>
        <end position="124"/>
    </location>
</feature>
<evidence type="ECO:0000256" key="1">
    <source>
        <dbReference type="SAM" id="Phobius"/>
    </source>
</evidence>
<name>A0A3M7PLA2_BRAPC</name>
<evidence type="ECO:0000313" key="2">
    <source>
        <dbReference type="EMBL" id="RMZ99915.1"/>
    </source>
</evidence>
<dbReference type="EMBL" id="REGN01009996">
    <property type="protein sequence ID" value="RMZ99915.1"/>
    <property type="molecule type" value="Genomic_DNA"/>
</dbReference>
<dbReference type="Proteomes" id="UP000276133">
    <property type="component" value="Unassembled WGS sequence"/>
</dbReference>
<keyword evidence="1" id="KW-0472">Membrane</keyword>
<reference evidence="2 3" key="1">
    <citation type="journal article" date="2018" name="Sci. Rep.">
        <title>Genomic signatures of local adaptation to the degree of environmental predictability in rotifers.</title>
        <authorList>
            <person name="Franch-Gras L."/>
            <person name="Hahn C."/>
            <person name="Garcia-Roger E.M."/>
            <person name="Carmona M.J."/>
            <person name="Serra M."/>
            <person name="Gomez A."/>
        </authorList>
    </citation>
    <scope>NUCLEOTIDE SEQUENCE [LARGE SCALE GENOMIC DNA]</scope>
    <source>
        <strain evidence="2">HYR1</strain>
    </source>
</reference>
<feature type="transmembrane region" description="Helical" evidence="1">
    <location>
        <begin position="77"/>
        <end position="97"/>
    </location>
</feature>